<organism evidence="2 3">
    <name type="scientific">Lates japonicus</name>
    <name type="common">Japanese lates</name>
    <dbReference type="NCBI Taxonomy" id="270547"/>
    <lineage>
        <taxon>Eukaryota</taxon>
        <taxon>Metazoa</taxon>
        <taxon>Chordata</taxon>
        <taxon>Craniata</taxon>
        <taxon>Vertebrata</taxon>
        <taxon>Euteleostomi</taxon>
        <taxon>Actinopterygii</taxon>
        <taxon>Neopterygii</taxon>
        <taxon>Teleostei</taxon>
        <taxon>Neoteleostei</taxon>
        <taxon>Acanthomorphata</taxon>
        <taxon>Carangaria</taxon>
        <taxon>Carangaria incertae sedis</taxon>
        <taxon>Centropomidae</taxon>
        <taxon>Lates</taxon>
    </lineage>
</organism>
<feature type="domain" description="DOP1 N-terminal" evidence="1">
    <location>
        <begin position="6"/>
        <end position="87"/>
    </location>
</feature>
<dbReference type="Pfam" id="PF04118">
    <property type="entry name" value="Dopey_N"/>
    <property type="match status" value="1"/>
</dbReference>
<keyword evidence="3" id="KW-1185">Reference proteome</keyword>
<evidence type="ECO:0000313" key="3">
    <source>
        <dbReference type="Proteomes" id="UP001279410"/>
    </source>
</evidence>
<comment type="caution">
    <text evidence="2">The sequence shown here is derived from an EMBL/GenBank/DDBJ whole genome shotgun (WGS) entry which is preliminary data.</text>
</comment>
<name>A0AAD3RGW3_LATJO</name>
<gene>
    <name evidence="2" type="ORF">AKAME5_001891300</name>
</gene>
<accession>A0AAD3RGW3</accession>
<dbReference type="Proteomes" id="UP001279410">
    <property type="component" value="Unassembled WGS sequence"/>
</dbReference>
<proteinExistence type="predicted"/>
<protein>
    <submittedName>
        <fullName evidence="2">Protein dopey-2</fullName>
    </submittedName>
</protein>
<reference evidence="2" key="1">
    <citation type="submission" date="2022-08" db="EMBL/GenBank/DDBJ databases">
        <title>Genome sequencing of akame (Lates japonicus).</title>
        <authorList>
            <person name="Hashiguchi Y."/>
            <person name="Takahashi H."/>
        </authorList>
    </citation>
    <scope>NUCLEOTIDE SEQUENCE</scope>
    <source>
        <strain evidence="2">Kochi</strain>
    </source>
</reference>
<sequence>MRQSLTLRNFESSSEWADLISSWESSIRHCRATSFSSCPERLIIGEVTAQCLPPCSAQWSTSRLWETCEVIFIIGTKWLAKDLFIYRTQQKLVLLVSRDMITAVVSAASLTHCSRRALINILKQKDEESDPESVIGYLHVSHHRPPVLSSVMLEVVQAFCNYCRDAGREPSPAQGSQQATS</sequence>
<evidence type="ECO:0000313" key="2">
    <source>
        <dbReference type="EMBL" id="GLD67575.1"/>
    </source>
</evidence>
<dbReference type="InterPro" id="IPR007249">
    <property type="entry name" value="DOP1_N"/>
</dbReference>
<dbReference type="EMBL" id="BRZM01000114">
    <property type="protein sequence ID" value="GLD67575.1"/>
    <property type="molecule type" value="Genomic_DNA"/>
</dbReference>
<evidence type="ECO:0000259" key="1">
    <source>
        <dbReference type="Pfam" id="PF04118"/>
    </source>
</evidence>
<dbReference type="AlphaFoldDB" id="A0AAD3RGW3"/>